<evidence type="ECO:0000259" key="2">
    <source>
        <dbReference type="Pfam" id="PF08044"/>
    </source>
</evidence>
<evidence type="ECO:0000313" key="3">
    <source>
        <dbReference type="EMBL" id="MFC1415610.1"/>
    </source>
</evidence>
<dbReference type="PANTHER" id="PTHR40763:SF5">
    <property type="entry name" value="MEMBRANE PROTEIN"/>
    <property type="match status" value="1"/>
</dbReference>
<name>A0ABV6VPD8_9ACTN</name>
<feature type="compositionally biased region" description="Basic and acidic residues" evidence="1">
    <location>
        <begin position="7"/>
        <end position="30"/>
    </location>
</feature>
<accession>A0ABV6VPD8</accession>
<reference evidence="3 4" key="1">
    <citation type="submission" date="2024-09" db="EMBL/GenBank/DDBJ databases">
        <authorList>
            <person name="Lee S.D."/>
        </authorList>
    </citation>
    <scope>NUCLEOTIDE SEQUENCE [LARGE SCALE GENOMIC DNA]</scope>
    <source>
        <strain evidence="3 4">N8-3</strain>
    </source>
</reference>
<gene>
    <name evidence="3" type="ORF">ACEZDE_02990</name>
</gene>
<organism evidence="3 4">
    <name type="scientific">Streptacidiphilus cavernicola</name>
    <dbReference type="NCBI Taxonomy" id="3342716"/>
    <lineage>
        <taxon>Bacteria</taxon>
        <taxon>Bacillati</taxon>
        <taxon>Actinomycetota</taxon>
        <taxon>Actinomycetes</taxon>
        <taxon>Kitasatosporales</taxon>
        <taxon>Streptomycetaceae</taxon>
        <taxon>Streptacidiphilus</taxon>
    </lineage>
</organism>
<protein>
    <submittedName>
        <fullName evidence="3">DUF1707 domain-containing protein</fullName>
    </submittedName>
</protein>
<dbReference type="PANTHER" id="PTHR40763">
    <property type="entry name" value="MEMBRANE PROTEIN-RELATED"/>
    <property type="match status" value="1"/>
</dbReference>
<dbReference type="RefSeq" id="WP_380531635.1">
    <property type="nucleotide sequence ID" value="NZ_JBHFAB010000002.1"/>
</dbReference>
<dbReference type="Pfam" id="PF08044">
    <property type="entry name" value="DUF1707"/>
    <property type="match status" value="1"/>
</dbReference>
<dbReference type="Proteomes" id="UP001592531">
    <property type="component" value="Unassembled WGS sequence"/>
</dbReference>
<dbReference type="EMBL" id="JBHFAB010000002">
    <property type="protein sequence ID" value="MFC1415610.1"/>
    <property type="molecule type" value="Genomic_DNA"/>
</dbReference>
<keyword evidence="4" id="KW-1185">Reference proteome</keyword>
<feature type="region of interest" description="Disordered" evidence="1">
    <location>
        <begin position="1"/>
        <end position="30"/>
    </location>
</feature>
<sequence>MPGDSSLPEKRPDGKRFDGGSPHPELRASHADRDRVVDVLRVGAGDGRLTAVELDERVEAALAARTLSELTALTADLPPVSASGGAVLGEVKDVLRIDQRFSPVERAGRWAVPRRLELATEFCEVTLDFTQAVITQDTLRIDMEMHGKNLTLITAPGIVVDADALNLAFSKVRIHHPPNPDTPVTLRVELTGKKTFGRVVVRRPRRSPGQWLLRKPRHL</sequence>
<proteinExistence type="predicted"/>
<comment type="caution">
    <text evidence="3">The sequence shown here is derived from an EMBL/GenBank/DDBJ whole genome shotgun (WGS) entry which is preliminary data.</text>
</comment>
<evidence type="ECO:0000313" key="4">
    <source>
        <dbReference type="Proteomes" id="UP001592531"/>
    </source>
</evidence>
<dbReference type="InterPro" id="IPR012551">
    <property type="entry name" value="DUF1707_SHOCT-like"/>
</dbReference>
<feature type="domain" description="DUF1707" evidence="2">
    <location>
        <begin position="26"/>
        <end position="78"/>
    </location>
</feature>
<evidence type="ECO:0000256" key="1">
    <source>
        <dbReference type="SAM" id="MobiDB-lite"/>
    </source>
</evidence>